<dbReference type="InterPro" id="IPR027304">
    <property type="entry name" value="Trigger_fact/SurA_dom_sf"/>
</dbReference>
<comment type="catalytic activity">
    <reaction evidence="1">
        <text>[protein]-peptidylproline (omega=180) = [protein]-peptidylproline (omega=0)</text>
        <dbReference type="Rhea" id="RHEA:16237"/>
        <dbReference type="Rhea" id="RHEA-COMP:10747"/>
        <dbReference type="Rhea" id="RHEA-COMP:10748"/>
        <dbReference type="ChEBI" id="CHEBI:83833"/>
        <dbReference type="ChEBI" id="CHEBI:83834"/>
        <dbReference type="EC" id="5.2.1.8"/>
    </reaction>
</comment>
<dbReference type="SUPFAM" id="SSF102735">
    <property type="entry name" value="Trigger factor ribosome-binding domain"/>
    <property type="match status" value="1"/>
</dbReference>
<dbReference type="PANTHER" id="PTHR30560:SF3">
    <property type="entry name" value="TRIGGER FACTOR-LIKE PROTEIN TIG, CHLOROPLASTIC"/>
    <property type="match status" value="1"/>
</dbReference>
<protein>
    <recommendedName>
        <fullName evidence="5">Trigger factor</fullName>
        <ecNumber evidence="4">5.2.1.8</ecNumber>
    </recommendedName>
    <alternativeName>
        <fullName evidence="9">PPIase</fullName>
    </alternativeName>
</protein>
<dbReference type="PANTHER" id="PTHR30560">
    <property type="entry name" value="TRIGGER FACTOR CHAPERONE AND PEPTIDYL-PROLYL CIS/TRANS ISOMERASE"/>
    <property type="match status" value="1"/>
</dbReference>
<dbReference type="InterPro" id="IPR005215">
    <property type="entry name" value="Trig_fac"/>
</dbReference>
<dbReference type="GO" id="GO:0005737">
    <property type="term" value="C:cytoplasm"/>
    <property type="evidence" value="ECO:0007669"/>
    <property type="project" value="UniProtKB-SubCell"/>
</dbReference>
<dbReference type="EC" id="5.2.1.8" evidence="4"/>
<dbReference type="InterPro" id="IPR008880">
    <property type="entry name" value="Trigger_fac_C"/>
</dbReference>
<proteinExistence type="inferred from homology"/>
<evidence type="ECO:0000256" key="5">
    <source>
        <dbReference type="ARBA" id="ARBA00016902"/>
    </source>
</evidence>
<gene>
    <name evidence="13" type="ORF">A2846_03765</name>
</gene>
<evidence type="ECO:0000256" key="4">
    <source>
        <dbReference type="ARBA" id="ARBA00013194"/>
    </source>
</evidence>
<evidence type="ECO:0000256" key="9">
    <source>
        <dbReference type="ARBA" id="ARBA00029986"/>
    </source>
</evidence>
<evidence type="ECO:0000259" key="12">
    <source>
        <dbReference type="Pfam" id="PF05698"/>
    </source>
</evidence>
<evidence type="ECO:0000256" key="2">
    <source>
        <dbReference type="ARBA" id="ARBA00004496"/>
    </source>
</evidence>
<comment type="subcellular location">
    <subcellularLocation>
        <location evidence="2">Cytoplasm</location>
    </subcellularLocation>
</comment>
<dbReference type="Gene3D" id="3.30.70.1050">
    <property type="entry name" value="Trigger factor ribosome-binding domain"/>
    <property type="match status" value="1"/>
</dbReference>
<keyword evidence="6" id="KW-0697">Rotamase</keyword>
<evidence type="ECO:0000313" key="14">
    <source>
        <dbReference type="Proteomes" id="UP000176339"/>
    </source>
</evidence>
<dbReference type="GO" id="GO:0003755">
    <property type="term" value="F:peptidyl-prolyl cis-trans isomerase activity"/>
    <property type="evidence" value="ECO:0007669"/>
    <property type="project" value="UniProtKB-KW"/>
</dbReference>
<feature type="domain" description="Trigger factor C-terminal" evidence="12">
    <location>
        <begin position="190"/>
        <end position="332"/>
    </location>
</feature>
<dbReference type="Pfam" id="PF05697">
    <property type="entry name" value="Trigger_N"/>
    <property type="match status" value="1"/>
</dbReference>
<dbReference type="GO" id="GO:0015031">
    <property type="term" value="P:protein transport"/>
    <property type="evidence" value="ECO:0007669"/>
    <property type="project" value="InterPro"/>
</dbReference>
<comment type="similarity">
    <text evidence="3">Belongs to the FKBP-type PPIase family. Tig subfamily.</text>
</comment>
<evidence type="ECO:0000313" key="13">
    <source>
        <dbReference type="EMBL" id="OGE83168.1"/>
    </source>
</evidence>
<dbReference type="Pfam" id="PF05698">
    <property type="entry name" value="Trigger_C"/>
    <property type="match status" value="1"/>
</dbReference>
<keyword evidence="7" id="KW-0143">Chaperone</keyword>
<dbReference type="Gene3D" id="1.10.3120.10">
    <property type="entry name" value="Trigger factor, C-terminal domain"/>
    <property type="match status" value="1"/>
</dbReference>
<evidence type="ECO:0000256" key="7">
    <source>
        <dbReference type="ARBA" id="ARBA00023186"/>
    </source>
</evidence>
<dbReference type="InterPro" id="IPR037041">
    <property type="entry name" value="Trigger_fac_C_sf"/>
</dbReference>
<reference evidence="13 14" key="1">
    <citation type="journal article" date="2016" name="Nat. Commun.">
        <title>Thousands of microbial genomes shed light on interconnected biogeochemical processes in an aquifer system.</title>
        <authorList>
            <person name="Anantharaman K."/>
            <person name="Brown C.T."/>
            <person name="Hug L.A."/>
            <person name="Sharon I."/>
            <person name="Castelle C.J."/>
            <person name="Probst A.J."/>
            <person name="Thomas B.C."/>
            <person name="Singh A."/>
            <person name="Wilkins M.J."/>
            <person name="Karaoz U."/>
            <person name="Brodie E.L."/>
            <person name="Williams K.H."/>
            <person name="Hubbard S.S."/>
            <person name="Banfield J.F."/>
        </authorList>
    </citation>
    <scope>NUCLEOTIDE SEQUENCE [LARGE SCALE GENOMIC DNA]</scope>
</reference>
<comment type="caution">
    <text evidence="13">The sequence shown here is derived from an EMBL/GenBank/DDBJ whole genome shotgun (WGS) entry which is preliminary data.</text>
</comment>
<dbReference type="Proteomes" id="UP000176339">
    <property type="component" value="Unassembled WGS sequence"/>
</dbReference>
<evidence type="ECO:0000256" key="3">
    <source>
        <dbReference type="ARBA" id="ARBA00005464"/>
    </source>
</evidence>
<sequence length="348" mass="39441">MKTKNNYSAKVKKLKNSEVEIEGEIDAAILDTARRAVLDEARKEITVPGFRKGNAPDNILLQRVNEGEVMNEAAEMALNEIYPQILKDNEIDPLGAPETTITKLAAGNPLGFKMKIGIIPEIKLGDYVKSAKHAIESAKNESLEVSDEEIKAVMEQVRKLRGENDAVASPDVLPELTDQSVKALGKFENVEDFKNKLRENMKREKTDNARKARRSGMVDQIVKDSKLILPEITVSKEVEELHRRFLRELSESKTNLEDYLKRAKRTEEDIKAQHRAYVENSLKTRLVLDKIAHEQNIKADEAEVNRNVEFLMVKDPGSDRDYIEHYVTTVLTNEAVVDFLEERTKSAS</sequence>
<accession>A0A1F5NZW1</accession>
<organism evidence="13 14">
    <name type="scientific">Candidatus Doudnabacteria bacterium RIFCSPHIGHO2_01_FULL_49_9</name>
    <dbReference type="NCBI Taxonomy" id="1817827"/>
    <lineage>
        <taxon>Bacteria</taxon>
        <taxon>Candidatus Doudnaibacteriota</taxon>
    </lineage>
</organism>
<dbReference type="InterPro" id="IPR008881">
    <property type="entry name" value="Trigger_fac_ribosome-bd_bac"/>
</dbReference>
<evidence type="ECO:0000256" key="8">
    <source>
        <dbReference type="ARBA" id="ARBA00023235"/>
    </source>
</evidence>
<evidence type="ECO:0000259" key="11">
    <source>
        <dbReference type="Pfam" id="PF05697"/>
    </source>
</evidence>
<evidence type="ECO:0000256" key="10">
    <source>
        <dbReference type="SAM" id="Coils"/>
    </source>
</evidence>
<dbReference type="GO" id="GO:0044183">
    <property type="term" value="F:protein folding chaperone"/>
    <property type="evidence" value="ECO:0007669"/>
    <property type="project" value="TreeGrafter"/>
</dbReference>
<name>A0A1F5NZW1_9BACT</name>
<feature type="coiled-coil region" evidence="10">
    <location>
        <begin position="246"/>
        <end position="276"/>
    </location>
</feature>
<keyword evidence="10" id="KW-0175">Coiled coil</keyword>
<dbReference type="AlphaFoldDB" id="A0A1F5NZW1"/>
<evidence type="ECO:0000256" key="1">
    <source>
        <dbReference type="ARBA" id="ARBA00000971"/>
    </source>
</evidence>
<dbReference type="GO" id="GO:0043022">
    <property type="term" value="F:ribosome binding"/>
    <property type="evidence" value="ECO:0007669"/>
    <property type="project" value="TreeGrafter"/>
</dbReference>
<dbReference type="SUPFAM" id="SSF109998">
    <property type="entry name" value="Triger factor/SurA peptide-binding domain-like"/>
    <property type="match status" value="1"/>
</dbReference>
<dbReference type="GO" id="GO:0051083">
    <property type="term" value="P:'de novo' cotranslational protein folding"/>
    <property type="evidence" value="ECO:0007669"/>
    <property type="project" value="TreeGrafter"/>
</dbReference>
<feature type="domain" description="Trigger factor ribosome-binding bacterial" evidence="11">
    <location>
        <begin position="9"/>
        <end position="156"/>
    </location>
</feature>
<dbReference type="InterPro" id="IPR036611">
    <property type="entry name" value="Trigger_fac_ribosome-bd_sf"/>
</dbReference>
<dbReference type="GO" id="GO:0043335">
    <property type="term" value="P:protein unfolding"/>
    <property type="evidence" value="ECO:0007669"/>
    <property type="project" value="TreeGrafter"/>
</dbReference>
<keyword evidence="8" id="KW-0413">Isomerase</keyword>
<dbReference type="EMBL" id="MFEN01000049">
    <property type="protein sequence ID" value="OGE83168.1"/>
    <property type="molecule type" value="Genomic_DNA"/>
</dbReference>
<evidence type="ECO:0000256" key="6">
    <source>
        <dbReference type="ARBA" id="ARBA00023110"/>
    </source>
</evidence>